<feature type="domain" description="Polymerase/histidinol phosphatase N-terminal" evidence="1">
    <location>
        <begin position="3"/>
        <end position="68"/>
    </location>
</feature>
<dbReference type="Gene3D" id="3.20.20.140">
    <property type="entry name" value="Metal-dependent hydrolases"/>
    <property type="match status" value="1"/>
</dbReference>
<accession>A0ABV1GEQ8</accession>
<evidence type="ECO:0000313" key="3">
    <source>
        <dbReference type="Proteomes" id="UP001477672"/>
    </source>
</evidence>
<dbReference type="SUPFAM" id="SSF89550">
    <property type="entry name" value="PHP domain-like"/>
    <property type="match status" value="1"/>
</dbReference>
<dbReference type="Proteomes" id="UP001477672">
    <property type="component" value="Unassembled WGS sequence"/>
</dbReference>
<dbReference type="SMART" id="SM00481">
    <property type="entry name" value="POLIIIAc"/>
    <property type="match status" value="1"/>
</dbReference>
<evidence type="ECO:0000313" key="2">
    <source>
        <dbReference type="EMBL" id="MEQ2520244.1"/>
    </source>
</evidence>
<sequence>MPGDLHTHTNFSDGSSDIELLPLLARRAGLTSLAVSDHDTELCIQYAQQHPVDQGVRLIPAVEMTGFDTRRGRRVHMLCYCPELTPGLLAFFQLMKDRRNAVTSLSIDELEKMYPQFTRAAAKAFSRRSGVTYKTHLIRLLYEYGYTDGIYKDLYRELFGRGGKVLHDPAYEPLEKVLDLIHEAGGVAVLAHPSVYQSMELAEELASEGRIDGVEIDHPRNTPEDRQALHVLAERWNLIVTGGTDFHGMHMSKPTPLGAFTTSDEMIERIWKLAEQKKQAKVVPHYGKSDEF</sequence>
<protein>
    <submittedName>
        <fullName evidence="2">PHP domain-containing protein</fullName>
    </submittedName>
</protein>
<dbReference type="Pfam" id="PF02811">
    <property type="entry name" value="PHP"/>
    <property type="match status" value="1"/>
</dbReference>
<dbReference type="CDD" id="cd07438">
    <property type="entry name" value="PHP_HisPPase_AMP"/>
    <property type="match status" value="1"/>
</dbReference>
<organism evidence="2 3">
    <name type="scientific">Ruthenibacterium intestinale</name>
    <dbReference type="NCBI Taxonomy" id="3133163"/>
    <lineage>
        <taxon>Bacteria</taxon>
        <taxon>Bacillati</taxon>
        <taxon>Bacillota</taxon>
        <taxon>Clostridia</taxon>
        <taxon>Eubacteriales</taxon>
        <taxon>Oscillospiraceae</taxon>
        <taxon>Ruthenibacterium</taxon>
    </lineage>
</organism>
<evidence type="ECO:0000259" key="1">
    <source>
        <dbReference type="SMART" id="SM00481"/>
    </source>
</evidence>
<dbReference type="InterPro" id="IPR004013">
    <property type="entry name" value="PHP_dom"/>
</dbReference>
<comment type="caution">
    <text evidence="2">The sequence shown here is derived from an EMBL/GenBank/DDBJ whole genome shotgun (WGS) entry which is preliminary data.</text>
</comment>
<dbReference type="PANTHER" id="PTHR42924">
    <property type="entry name" value="EXONUCLEASE"/>
    <property type="match status" value="1"/>
</dbReference>
<proteinExistence type="predicted"/>
<dbReference type="InterPro" id="IPR003141">
    <property type="entry name" value="Pol/His_phosphatase_N"/>
</dbReference>
<keyword evidence="3" id="KW-1185">Reference proteome</keyword>
<name>A0ABV1GEQ8_9FIRM</name>
<gene>
    <name evidence="2" type="ORF">WMO24_07360</name>
</gene>
<dbReference type="RefSeq" id="WP_349215719.1">
    <property type="nucleotide sequence ID" value="NZ_JBBMFA010000084.1"/>
</dbReference>
<dbReference type="EMBL" id="JBBMFA010000084">
    <property type="protein sequence ID" value="MEQ2520244.1"/>
    <property type="molecule type" value="Genomic_DNA"/>
</dbReference>
<reference evidence="2 3" key="1">
    <citation type="submission" date="2024-03" db="EMBL/GenBank/DDBJ databases">
        <title>Human intestinal bacterial collection.</title>
        <authorList>
            <person name="Pauvert C."/>
            <person name="Hitch T.C.A."/>
            <person name="Clavel T."/>
        </authorList>
    </citation>
    <scope>NUCLEOTIDE SEQUENCE [LARGE SCALE GENOMIC DNA]</scope>
    <source>
        <strain evidence="2 3">CLA-JM-H11</strain>
    </source>
</reference>
<dbReference type="Gene3D" id="1.10.150.650">
    <property type="match status" value="1"/>
</dbReference>
<dbReference type="PANTHER" id="PTHR42924:SF3">
    <property type="entry name" value="POLYMERASE_HISTIDINOL PHOSPHATASE N-TERMINAL DOMAIN-CONTAINING PROTEIN"/>
    <property type="match status" value="1"/>
</dbReference>
<dbReference type="InterPro" id="IPR016195">
    <property type="entry name" value="Pol/histidinol_Pase-like"/>
</dbReference>
<dbReference type="InterPro" id="IPR052018">
    <property type="entry name" value="PHP_domain"/>
</dbReference>